<protein>
    <submittedName>
        <fullName evidence="1">Uncharacterized protein</fullName>
    </submittedName>
</protein>
<organism evidence="1 2">
    <name type="scientific">Nocardia flavorosea</name>
    <dbReference type="NCBI Taxonomy" id="53429"/>
    <lineage>
        <taxon>Bacteria</taxon>
        <taxon>Bacillati</taxon>
        <taxon>Actinomycetota</taxon>
        <taxon>Actinomycetes</taxon>
        <taxon>Mycobacteriales</taxon>
        <taxon>Nocardiaceae</taxon>
        <taxon>Nocardia</taxon>
    </lineage>
</organism>
<evidence type="ECO:0000313" key="2">
    <source>
        <dbReference type="Proteomes" id="UP000570678"/>
    </source>
</evidence>
<dbReference type="SUPFAM" id="SSF69304">
    <property type="entry name" value="Tricorn protease N-terminal domain"/>
    <property type="match status" value="1"/>
</dbReference>
<dbReference type="Proteomes" id="UP000570678">
    <property type="component" value="Unassembled WGS sequence"/>
</dbReference>
<dbReference type="EMBL" id="JAAXOT010000020">
    <property type="protein sequence ID" value="NKY60082.1"/>
    <property type="molecule type" value="Genomic_DNA"/>
</dbReference>
<sequence>MRSRTTTQHGTALIRRWGAGSGGLAALVAVVLTAGCSAQPAEPEPIRKPISDSGGVLTVDPSARLQQEVTLAQLPAPPTAPSTEAGACTTEVNPRGTGCVDPGWGGLGSIGTYWPDSDHMLVGVNFTGAPATGPGAAYTGPQVLLVKTDGTTFTNGDGYKCLTCGHPAPTPPAGPHSDFGNSVALTYPINGFRDGSRALAGTNIIDCGEYRFADDQCTPDRLQIFPLEWDAGIGRAGILREPRLNPDDKHIGFSYMVAHDDRYEQIPFMGELVFDAAGERYTVENVRALHNPDPRYQPYVIDGNELRFNPAGMIGEFRGWTHDGTAALGIQHHQSGSIDAWATDNATGRSRVLTPFAGYTDPMAASPDGKYLLAEQVIGSGRVDFLAGIPGIPPIVEQLPTTGHVSGIRNNGKRRFFAPYLVDLESGKSLQVNAGGDPNWNAAADPAWLPDSTGVVWAENLVTAPACGRANPLPCPESGEPGGRRSRLMIAHFDNANPTAAQPVAPAPAATWGVEYHPGDPLPPRPHLPAGTYTMRGADQGSAEVVITENPDKTMITGISVTYTDYSDRDGIVVDGTESVHRKGDIGFEPLTWHSDLTISGTYTGTRRTSEPGGFTLLPATIRNDFEATGTMTTTLDGHTYTQPANGM</sequence>
<accession>A0A846YRX9</accession>
<gene>
    <name evidence="1" type="ORF">HGA15_28855</name>
</gene>
<comment type="caution">
    <text evidence="1">The sequence shown here is derived from an EMBL/GenBank/DDBJ whole genome shotgun (WGS) entry which is preliminary data.</text>
</comment>
<name>A0A846YRX9_9NOCA</name>
<evidence type="ECO:0000313" key="1">
    <source>
        <dbReference type="EMBL" id="NKY60082.1"/>
    </source>
</evidence>
<keyword evidence="2" id="KW-1185">Reference proteome</keyword>
<reference evidence="1 2" key="1">
    <citation type="submission" date="2020-04" db="EMBL/GenBank/DDBJ databases">
        <title>MicrobeNet Type strains.</title>
        <authorList>
            <person name="Nicholson A.C."/>
        </authorList>
    </citation>
    <scope>NUCLEOTIDE SEQUENCE [LARGE SCALE GENOMIC DNA]</scope>
    <source>
        <strain evidence="1 2">JCM 3332</strain>
    </source>
</reference>
<dbReference type="AlphaFoldDB" id="A0A846YRX9"/>
<dbReference type="RefSeq" id="WP_157116319.1">
    <property type="nucleotide sequence ID" value="NZ_JAAXOT010000020.1"/>
</dbReference>
<proteinExistence type="predicted"/>